<dbReference type="InterPro" id="IPR011990">
    <property type="entry name" value="TPR-like_helical_dom_sf"/>
</dbReference>
<evidence type="ECO:0000313" key="7">
    <source>
        <dbReference type="Proteomes" id="UP001523566"/>
    </source>
</evidence>
<name>A0ABT1E6B2_9FIRM</name>
<dbReference type="SMART" id="SM00028">
    <property type="entry name" value="TPR"/>
    <property type="match status" value="3"/>
</dbReference>
<evidence type="ECO:0000256" key="2">
    <source>
        <dbReference type="ARBA" id="ARBA00022803"/>
    </source>
</evidence>
<feature type="repeat" description="TPR" evidence="3">
    <location>
        <begin position="94"/>
        <end position="127"/>
    </location>
</feature>
<reference evidence="6 7" key="1">
    <citation type="journal article" date="2022" name="Genome Biol. Evol.">
        <title>Host diet, physiology and behaviors set the stage for Lachnospiraceae cladogenesis.</title>
        <authorList>
            <person name="Vera-Ponce De Leon A."/>
            <person name="Schneider M."/>
            <person name="Jahnes B.C."/>
            <person name="Sadowski V."/>
            <person name="Camuy-Velez L.A."/>
            <person name="Duan J."/>
            <person name="Sabree Z.L."/>
        </authorList>
    </citation>
    <scope>NUCLEOTIDE SEQUENCE [LARGE SCALE GENOMIC DNA]</scope>
    <source>
        <strain evidence="6 7">PAL113</strain>
    </source>
</reference>
<dbReference type="Gene3D" id="1.25.40.10">
    <property type="entry name" value="Tetratricopeptide repeat domain"/>
    <property type="match status" value="1"/>
</dbReference>
<organism evidence="6 7">
    <name type="scientific">Aequitasia blattaphilus</name>
    <dbReference type="NCBI Taxonomy" id="2949332"/>
    <lineage>
        <taxon>Bacteria</taxon>
        <taxon>Bacillati</taxon>
        <taxon>Bacillota</taxon>
        <taxon>Clostridia</taxon>
        <taxon>Lachnospirales</taxon>
        <taxon>Lachnospiraceae</taxon>
        <taxon>Aequitasia</taxon>
    </lineage>
</organism>
<keyword evidence="5" id="KW-0812">Transmembrane</keyword>
<evidence type="ECO:0000256" key="5">
    <source>
        <dbReference type="SAM" id="Phobius"/>
    </source>
</evidence>
<evidence type="ECO:0000313" key="6">
    <source>
        <dbReference type="EMBL" id="MCP1101246.1"/>
    </source>
</evidence>
<keyword evidence="5" id="KW-1133">Transmembrane helix</keyword>
<dbReference type="PANTHER" id="PTHR45586:SF1">
    <property type="entry name" value="LIPOPOLYSACCHARIDE ASSEMBLY PROTEIN B"/>
    <property type="match status" value="1"/>
</dbReference>
<dbReference type="PROSITE" id="PS50005">
    <property type="entry name" value="TPR"/>
    <property type="match status" value="3"/>
</dbReference>
<dbReference type="Proteomes" id="UP001523566">
    <property type="component" value="Unassembled WGS sequence"/>
</dbReference>
<dbReference type="RefSeq" id="WP_262065028.1">
    <property type="nucleotide sequence ID" value="NZ_JAMXOD010000002.1"/>
</dbReference>
<dbReference type="SUPFAM" id="SSF48452">
    <property type="entry name" value="TPR-like"/>
    <property type="match status" value="1"/>
</dbReference>
<comment type="caution">
    <text evidence="6">The sequence shown here is derived from an EMBL/GenBank/DDBJ whole genome shotgun (WGS) entry which is preliminary data.</text>
</comment>
<evidence type="ECO:0000256" key="4">
    <source>
        <dbReference type="SAM" id="MobiDB-lite"/>
    </source>
</evidence>
<accession>A0ABT1E6B2</accession>
<keyword evidence="7" id="KW-1185">Reference proteome</keyword>
<protein>
    <submittedName>
        <fullName evidence="6">Tetratricopeptide repeat protein</fullName>
    </submittedName>
</protein>
<dbReference type="InterPro" id="IPR051012">
    <property type="entry name" value="CellSynth/LPSAsmb/PSIAsmb"/>
</dbReference>
<dbReference type="InterPro" id="IPR019734">
    <property type="entry name" value="TPR_rpt"/>
</dbReference>
<keyword evidence="5" id="KW-0472">Membrane</keyword>
<feature type="transmembrane region" description="Helical" evidence="5">
    <location>
        <begin position="31"/>
        <end position="53"/>
    </location>
</feature>
<feature type="repeat" description="TPR" evidence="3">
    <location>
        <begin position="130"/>
        <end position="163"/>
    </location>
</feature>
<keyword evidence="1" id="KW-0677">Repeat</keyword>
<proteinExistence type="predicted"/>
<sequence length="570" mass="65427">MMRCKKCNYQNESGVKYCVGCGRELTPTRNIGILVTTCVLFCVLVINCFLLFGQQKERKYQTRLDSANRYLEALDYDKAKAEYLKAIKINPKEKDAYIQLGTLYEEEGDYEAAVDVYEDGIDKIPDKESDNLQVAAGNSYNQLEEYDKAEEKLNQVVEKDENNEEAKKALEEVKTNKEKKHEEKKEESTEKTADKDKTKEEKVKAEKTEKKVEPVFNIACDVKATKETERIFSSGEEIGLGPFECSYLEDGGVQQIEKSGAIATYTYDFDHDDIDEILAINIEPYENEGEVEAAHFYQERNILTMTMYEKHKGALRPLHKYAMFEDVMGYGDSEVGKIFLQEKDGNLYICGDAKVDLFTFASGSHLQMFAVQYTTNGFEEYIKADYIGSGFVDFEEENLETIEKLEAWGLEKSAQNISENYLLSYDFSEIEGDALLYFNGVSTRVDEEGNIKDASTFTTDGTDKVIINMAVYEEANEILRKDSEDQEEEQPRDNREYLLSILREKGEYIPEYVELEPGSPSTEGEIYRGFDDMETHIVTSFLYRVEPDGRIYDMVFERYGVRSDYAEGQE</sequence>
<dbReference type="EMBL" id="JAMZFW010000002">
    <property type="protein sequence ID" value="MCP1101246.1"/>
    <property type="molecule type" value="Genomic_DNA"/>
</dbReference>
<feature type="repeat" description="TPR" evidence="3">
    <location>
        <begin position="60"/>
        <end position="93"/>
    </location>
</feature>
<feature type="region of interest" description="Disordered" evidence="4">
    <location>
        <begin position="157"/>
        <end position="206"/>
    </location>
</feature>
<gene>
    <name evidence="6" type="ORF">NK125_02320</name>
</gene>
<evidence type="ECO:0000256" key="1">
    <source>
        <dbReference type="ARBA" id="ARBA00022737"/>
    </source>
</evidence>
<dbReference type="Pfam" id="PF13432">
    <property type="entry name" value="TPR_16"/>
    <property type="match status" value="1"/>
</dbReference>
<keyword evidence="2 3" id="KW-0802">TPR repeat</keyword>
<dbReference type="PANTHER" id="PTHR45586">
    <property type="entry name" value="TPR REPEAT-CONTAINING PROTEIN PA4667"/>
    <property type="match status" value="1"/>
</dbReference>
<evidence type="ECO:0000256" key="3">
    <source>
        <dbReference type="PROSITE-ProRule" id="PRU00339"/>
    </source>
</evidence>
<dbReference type="PROSITE" id="PS50293">
    <property type="entry name" value="TPR_REGION"/>
    <property type="match status" value="1"/>
</dbReference>